<protein>
    <submittedName>
        <fullName evidence="1">Uncharacterized protein</fullName>
    </submittedName>
</protein>
<reference evidence="1 2" key="1">
    <citation type="journal article" date="2011" name="Environ. Microbiol.">
        <title>Genome of alkaliphilic Bacillus pseudofirmus OF4 reveals adaptations that support the ability to grow in an external pH range from 7.5 to 11.4.</title>
        <authorList>
            <person name="Janto B."/>
            <person name="Ahmed A."/>
            <person name="Ito M."/>
            <person name="Liu J."/>
            <person name="Hicks D.B."/>
            <person name="Pagni S."/>
            <person name="Fackelmayer O.J."/>
            <person name="Smith T.A."/>
            <person name="Earl J."/>
            <person name="Elbourne L.D."/>
            <person name="Hassan K."/>
            <person name="Paulsen I.T."/>
            <person name="Kolsto A.B."/>
            <person name="Tourasse N.J."/>
            <person name="Ehrlich G.D."/>
            <person name="Boissy R."/>
            <person name="Ivey D.M."/>
            <person name="Li G."/>
            <person name="Xue Y."/>
            <person name="Ma Y."/>
            <person name="Hu F.Z."/>
            <person name="Krulwich T.A."/>
        </authorList>
    </citation>
    <scope>NUCLEOTIDE SEQUENCE [LARGE SCALE GENOMIC DNA]</scope>
    <source>
        <strain evidence="2">ATCC BAA-2126 / JCM 17055 / OF4</strain>
    </source>
</reference>
<organism evidence="1 2">
    <name type="scientific">Alkalihalophilus pseudofirmus (strain ATCC BAA-2126 / JCM 17055 / OF4)</name>
    <name type="common">Bacillus pseudofirmus</name>
    <dbReference type="NCBI Taxonomy" id="398511"/>
    <lineage>
        <taxon>Bacteria</taxon>
        <taxon>Bacillati</taxon>
        <taxon>Bacillota</taxon>
        <taxon>Bacilli</taxon>
        <taxon>Bacillales</taxon>
        <taxon>Bacillaceae</taxon>
        <taxon>Alkalihalophilus</taxon>
    </lineage>
</organism>
<geneLocation type="plasmid" evidence="1 2">
    <name>pBpOF4-01</name>
</geneLocation>
<evidence type="ECO:0000313" key="2">
    <source>
        <dbReference type="Proteomes" id="UP000001544"/>
    </source>
</evidence>
<proteinExistence type="predicted"/>
<dbReference type="EMBL" id="CP001879">
    <property type="protein sequence ID" value="ADC52144.1"/>
    <property type="molecule type" value="Genomic_DNA"/>
</dbReference>
<dbReference type="AlphaFoldDB" id="D3G1B8"/>
<accession>D3G1B8</accession>
<keyword evidence="1" id="KW-0614">Plasmid</keyword>
<name>D3G1B8_ALKPO</name>
<evidence type="ECO:0000313" key="1">
    <source>
        <dbReference type="EMBL" id="ADC52144.1"/>
    </source>
</evidence>
<dbReference type="RefSeq" id="WP_012961056.1">
    <property type="nucleotide sequence ID" value="NC_013792.1"/>
</dbReference>
<gene>
    <name evidence="1" type="ordered locus">BpOF4_20744</name>
</gene>
<dbReference type="HOGENOM" id="CLU_2749401_0_0_9"/>
<dbReference type="Proteomes" id="UP000001544">
    <property type="component" value="Plasmid pBpOF4-01"/>
</dbReference>
<dbReference type="KEGG" id="bpf:BpOF4_20744"/>
<sequence length="70" mass="7915">MSSTVQNEKKYWLVLYNKTNGNVESAIFKHINDGRDPINDFEQLNPSYMVIDSGEGETLPGPVQGFPRIN</sequence>
<keyword evidence="2" id="KW-1185">Reference proteome</keyword>